<comment type="similarity">
    <text evidence="7">Belongs to the exonuclease superfamily. TREX family.</text>
</comment>
<dbReference type="SUPFAM" id="SSF53098">
    <property type="entry name" value="Ribonuclease H-like"/>
    <property type="match status" value="1"/>
</dbReference>
<evidence type="ECO:0000256" key="6">
    <source>
        <dbReference type="ARBA" id="ARBA00022842"/>
    </source>
</evidence>
<dbReference type="GO" id="GO:0006308">
    <property type="term" value="P:DNA catabolic process"/>
    <property type="evidence" value="ECO:0007669"/>
    <property type="project" value="TreeGrafter"/>
</dbReference>
<dbReference type="GO" id="GO:0003676">
    <property type="term" value="F:nucleic acid binding"/>
    <property type="evidence" value="ECO:0007669"/>
    <property type="project" value="InterPro"/>
</dbReference>
<protein>
    <recommendedName>
        <fullName evidence="9">Exonuclease domain-containing protein</fullName>
    </recommendedName>
</protein>
<name>A0A814JEZ8_ADIRI</name>
<dbReference type="GO" id="GO:0046872">
    <property type="term" value="F:metal ion binding"/>
    <property type="evidence" value="ECO:0007669"/>
    <property type="project" value="UniProtKB-KW"/>
</dbReference>
<dbReference type="InterPro" id="IPR012337">
    <property type="entry name" value="RNaseH-like_sf"/>
</dbReference>
<keyword evidence="4" id="KW-0378">Hydrolase</keyword>
<feature type="compositionally biased region" description="Polar residues" evidence="8">
    <location>
        <begin position="217"/>
        <end position="231"/>
    </location>
</feature>
<dbReference type="Proteomes" id="UP000663828">
    <property type="component" value="Unassembled WGS sequence"/>
</dbReference>
<dbReference type="GO" id="GO:0008296">
    <property type="term" value="F:3'-5'-DNA exonuclease activity"/>
    <property type="evidence" value="ECO:0007669"/>
    <property type="project" value="TreeGrafter"/>
</dbReference>
<dbReference type="InterPro" id="IPR040393">
    <property type="entry name" value="TREX1/2"/>
</dbReference>
<evidence type="ECO:0000256" key="4">
    <source>
        <dbReference type="ARBA" id="ARBA00022801"/>
    </source>
</evidence>
<dbReference type="PANTHER" id="PTHR13058:SF19">
    <property type="entry name" value="LD40940P"/>
    <property type="match status" value="1"/>
</dbReference>
<feature type="region of interest" description="Disordered" evidence="8">
    <location>
        <begin position="215"/>
        <end position="241"/>
    </location>
</feature>
<reference evidence="10" key="1">
    <citation type="submission" date="2021-02" db="EMBL/GenBank/DDBJ databases">
        <authorList>
            <person name="Nowell W R."/>
        </authorList>
    </citation>
    <scope>NUCLEOTIDE SEQUENCE</scope>
</reference>
<dbReference type="InterPro" id="IPR036397">
    <property type="entry name" value="RNaseH_sf"/>
</dbReference>
<keyword evidence="3" id="KW-0479">Metal-binding</keyword>
<evidence type="ECO:0000259" key="9">
    <source>
        <dbReference type="SMART" id="SM00479"/>
    </source>
</evidence>
<comment type="cofactor">
    <cofactor evidence="1">
        <name>Mg(2+)</name>
        <dbReference type="ChEBI" id="CHEBI:18420"/>
    </cofactor>
</comment>
<proteinExistence type="inferred from homology"/>
<gene>
    <name evidence="10" type="ORF">XAT740_LOCUS15076</name>
</gene>
<feature type="domain" description="Exonuclease" evidence="9">
    <location>
        <begin position="9"/>
        <end position="285"/>
    </location>
</feature>
<accession>A0A814JEZ8</accession>
<organism evidence="10 11">
    <name type="scientific">Adineta ricciae</name>
    <name type="common">Rotifer</name>
    <dbReference type="NCBI Taxonomy" id="249248"/>
    <lineage>
        <taxon>Eukaryota</taxon>
        <taxon>Metazoa</taxon>
        <taxon>Spiralia</taxon>
        <taxon>Gnathifera</taxon>
        <taxon>Rotifera</taxon>
        <taxon>Eurotatoria</taxon>
        <taxon>Bdelloidea</taxon>
        <taxon>Adinetida</taxon>
        <taxon>Adinetidae</taxon>
        <taxon>Adineta</taxon>
    </lineage>
</organism>
<dbReference type="PANTHER" id="PTHR13058">
    <property type="entry name" value="THREE PRIME REPAIR EXONUCLEASE 1, 2"/>
    <property type="match status" value="1"/>
</dbReference>
<evidence type="ECO:0000313" key="11">
    <source>
        <dbReference type="Proteomes" id="UP000663828"/>
    </source>
</evidence>
<evidence type="ECO:0000256" key="5">
    <source>
        <dbReference type="ARBA" id="ARBA00022839"/>
    </source>
</evidence>
<sequence length="312" mass="35227">MSQRSRFKTLVVVDLETTGFIQDEPKITELAMIAVNIEALERTKPEDELPRVLHKFVKCFDPLKLLDSEVAKITGECEASSMLMDYAPFNYETVIAIEAFLSDFQQPICLIAHNGDLYDFPILSHEIQTAMSNCDRSPIGNAQLNYQSTSIPTDDPSSLLTKDVSVQTISSKDDHNQMSFLSISCADSLAFFRHLSQLETENQVNSPENSIMIPTESGMSVDTSDKSSTYIPTPDPERNKPSLKLSKIYQRDFPSGTSHLKHHQAEHDCLMLLAILKRHLSLWLQWIEVNHRPLNYFSSSLLSTIQSSPKKM</sequence>
<dbReference type="GO" id="GO:0005737">
    <property type="term" value="C:cytoplasm"/>
    <property type="evidence" value="ECO:0007669"/>
    <property type="project" value="TreeGrafter"/>
</dbReference>
<dbReference type="Gene3D" id="3.30.420.10">
    <property type="entry name" value="Ribonuclease H-like superfamily/Ribonuclease H"/>
    <property type="match status" value="1"/>
</dbReference>
<evidence type="ECO:0000256" key="1">
    <source>
        <dbReference type="ARBA" id="ARBA00001946"/>
    </source>
</evidence>
<evidence type="ECO:0000313" key="10">
    <source>
        <dbReference type="EMBL" id="CAF1037395.1"/>
    </source>
</evidence>
<dbReference type="InterPro" id="IPR013520">
    <property type="entry name" value="Ribonucl_H"/>
</dbReference>
<evidence type="ECO:0000256" key="7">
    <source>
        <dbReference type="ARBA" id="ARBA00025769"/>
    </source>
</evidence>
<evidence type="ECO:0000256" key="2">
    <source>
        <dbReference type="ARBA" id="ARBA00022722"/>
    </source>
</evidence>
<keyword evidence="11" id="KW-1185">Reference proteome</keyword>
<keyword evidence="2" id="KW-0540">Nuclease</keyword>
<comment type="caution">
    <text evidence="10">The sequence shown here is derived from an EMBL/GenBank/DDBJ whole genome shotgun (WGS) entry which is preliminary data.</text>
</comment>
<evidence type="ECO:0000256" key="8">
    <source>
        <dbReference type="SAM" id="MobiDB-lite"/>
    </source>
</evidence>
<dbReference type="SMART" id="SM00479">
    <property type="entry name" value="EXOIII"/>
    <property type="match status" value="1"/>
</dbReference>
<keyword evidence="5" id="KW-0269">Exonuclease</keyword>
<evidence type="ECO:0000256" key="3">
    <source>
        <dbReference type="ARBA" id="ARBA00022723"/>
    </source>
</evidence>
<dbReference type="EMBL" id="CAJNOR010000923">
    <property type="protein sequence ID" value="CAF1037395.1"/>
    <property type="molecule type" value="Genomic_DNA"/>
</dbReference>
<keyword evidence="6" id="KW-0460">Magnesium</keyword>
<dbReference type="AlphaFoldDB" id="A0A814JEZ8"/>